<name>A0A426XGV3_ENSVE</name>
<dbReference type="AlphaFoldDB" id="A0A426XGV3"/>
<accession>A0A426XGV3</accession>
<proteinExistence type="predicted"/>
<organism evidence="1 2">
    <name type="scientific">Ensete ventricosum</name>
    <name type="common">Abyssinian banana</name>
    <name type="synonym">Musa ensete</name>
    <dbReference type="NCBI Taxonomy" id="4639"/>
    <lineage>
        <taxon>Eukaryota</taxon>
        <taxon>Viridiplantae</taxon>
        <taxon>Streptophyta</taxon>
        <taxon>Embryophyta</taxon>
        <taxon>Tracheophyta</taxon>
        <taxon>Spermatophyta</taxon>
        <taxon>Magnoliopsida</taxon>
        <taxon>Liliopsida</taxon>
        <taxon>Zingiberales</taxon>
        <taxon>Musaceae</taxon>
        <taxon>Ensete</taxon>
    </lineage>
</organism>
<dbReference type="Proteomes" id="UP000287651">
    <property type="component" value="Unassembled WGS sequence"/>
</dbReference>
<gene>
    <name evidence="1" type="ORF">B296_00029135</name>
</gene>
<sequence length="90" mass="10615">MLAHSLEQKGKQNWKNLREFLNAFLKSIKHMVILQKELLMFARRQLRKRTNTGWAFNVNKRTATPVLYSYPDYPFARTILESGSSNERSV</sequence>
<evidence type="ECO:0000313" key="1">
    <source>
        <dbReference type="EMBL" id="RRT38708.1"/>
    </source>
</evidence>
<dbReference type="EMBL" id="AMZH03020946">
    <property type="protein sequence ID" value="RRT38708.1"/>
    <property type="molecule type" value="Genomic_DNA"/>
</dbReference>
<protein>
    <submittedName>
        <fullName evidence="1">Uncharacterized protein</fullName>
    </submittedName>
</protein>
<evidence type="ECO:0000313" key="2">
    <source>
        <dbReference type="Proteomes" id="UP000287651"/>
    </source>
</evidence>
<comment type="caution">
    <text evidence="1">The sequence shown here is derived from an EMBL/GenBank/DDBJ whole genome shotgun (WGS) entry which is preliminary data.</text>
</comment>
<reference evidence="1 2" key="1">
    <citation type="journal article" date="2014" name="Agronomy (Basel)">
        <title>A Draft Genome Sequence for Ensete ventricosum, the Drought-Tolerant Tree Against Hunger.</title>
        <authorList>
            <person name="Harrison J."/>
            <person name="Moore K.A."/>
            <person name="Paszkiewicz K."/>
            <person name="Jones T."/>
            <person name="Grant M."/>
            <person name="Ambacheew D."/>
            <person name="Muzemil S."/>
            <person name="Studholme D.J."/>
        </authorList>
    </citation>
    <scope>NUCLEOTIDE SEQUENCE [LARGE SCALE GENOMIC DNA]</scope>
</reference>